<dbReference type="Proteomes" id="UP000747542">
    <property type="component" value="Unassembled WGS sequence"/>
</dbReference>
<comment type="caution">
    <text evidence="3">The sequence shown here is derived from an EMBL/GenBank/DDBJ whole genome shotgun (WGS) entry which is preliminary data.</text>
</comment>
<keyword evidence="2" id="KW-0732">Signal</keyword>
<dbReference type="InterPro" id="IPR029034">
    <property type="entry name" value="Cystine-knot_cytokine"/>
</dbReference>
<dbReference type="EMBL" id="JAHLQT010028013">
    <property type="protein sequence ID" value="KAG7162201.1"/>
    <property type="molecule type" value="Genomic_DNA"/>
</dbReference>
<evidence type="ECO:0000256" key="2">
    <source>
        <dbReference type="SAM" id="SignalP"/>
    </source>
</evidence>
<keyword evidence="4" id="KW-1185">Reference proteome</keyword>
<organism evidence="3 4">
    <name type="scientific">Homarus americanus</name>
    <name type="common">American lobster</name>
    <dbReference type="NCBI Taxonomy" id="6706"/>
    <lineage>
        <taxon>Eukaryota</taxon>
        <taxon>Metazoa</taxon>
        <taxon>Ecdysozoa</taxon>
        <taxon>Arthropoda</taxon>
        <taxon>Crustacea</taxon>
        <taxon>Multicrustacea</taxon>
        <taxon>Malacostraca</taxon>
        <taxon>Eumalacostraca</taxon>
        <taxon>Eucarida</taxon>
        <taxon>Decapoda</taxon>
        <taxon>Pleocyemata</taxon>
        <taxon>Astacidea</taxon>
        <taxon>Nephropoidea</taxon>
        <taxon>Nephropidae</taxon>
        <taxon>Homarus</taxon>
    </lineage>
</organism>
<feature type="signal peptide" evidence="2">
    <location>
        <begin position="1"/>
        <end position="22"/>
    </location>
</feature>
<reference evidence="3" key="1">
    <citation type="journal article" date="2021" name="Sci. Adv.">
        <title>The American lobster genome reveals insights on longevity, neural, and immune adaptations.</title>
        <authorList>
            <person name="Polinski J.M."/>
            <person name="Zimin A.V."/>
            <person name="Clark K.F."/>
            <person name="Kohn A.B."/>
            <person name="Sadowski N."/>
            <person name="Timp W."/>
            <person name="Ptitsyn A."/>
            <person name="Khanna P."/>
            <person name="Romanova D.Y."/>
            <person name="Williams P."/>
            <person name="Greenwood S.J."/>
            <person name="Moroz L.L."/>
            <person name="Walt D.R."/>
            <person name="Bodnar A.G."/>
        </authorList>
    </citation>
    <scope>NUCLEOTIDE SEQUENCE</scope>
    <source>
        <strain evidence="3">GMGI-L3</strain>
    </source>
</reference>
<proteinExistence type="predicted"/>
<dbReference type="PANTHER" id="PTHR41153:SF2">
    <property type="entry name" value="RE41427P"/>
    <property type="match status" value="1"/>
</dbReference>
<gene>
    <name evidence="3" type="ORF">Hamer_G010874</name>
</gene>
<dbReference type="Gene3D" id="2.10.90.10">
    <property type="entry name" value="Cystine-knot cytokines"/>
    <property type="match status" value="1"/>
</dbReference>
<dbReference type="PROSITE" id="PS51257">
    <property type="entry name" value="PROKAR_LIPOPROTEIN"/>
    <property type="match status" value="1"/>
</dbReference>
<evidence type="ECO:0000256" key="1">
    <source>
        <dbReference type="SAM" id="MobiDB-lite"/>
    </source>
</evidence>
<dbReference type="SUPFAM" id="SSF57501">
    <property type="entry name" value="Cystine-knot cytokines"/>
    <property type="match status" value="1"/>
</dbReference>
<name>A0A8J5MSX9_HOMAM</name>
<feature type="chain" id="PRO_5035312062" evidence="2">
    <location>
        <begin position="23"/>
        <end position="254"/>
    </location>
</feature>
<evidence type="ECO:0000313" key="4">
    <source>
        <dbReference type="Proteomes" id="UP000747542"/>
    </source>
</evidence>
<accession>A0A8J5MSX9</accession>
<feature type="compositionally biased region" description="Low complexity" evidence="1">
    <location>
        <begin position="125"/>
        <end position="139"/>
    </location>
</feature>
<evidence type="ECO:0000313" key="3">
    <source>
        <dbReference type="EMBL" id="KAG7162201.1"/>
    </source>
</evidence>
<sequence length="254" mass="27287">MSMRITLAVIVVVVMGVCGCEGEVAKRYTWGDALIDPLALGPDGNPYPSALVNRLFSEGEFGPPRNARRGRTLHATLDPATTRDNLLTKYRRANTQQLPEGRSMSLSPVEENLVNMAASFKSSVSSTTTTTSSSSSSSSCPPGPPARLCQTRFNTTAPMYGLSLTSGQPVTIVQKFPDLLQQVIFEVCESETCEIIQGKCVQTYVPYLFLVIPLGPVTLTGQDYVLVESGCTCQPKYSQASSIPSPLDAIPGLE</sequence>
<protein>
    <submittedName>
        <fullName evidence="3">Uncharacterized protein</fullName>
    </submittedName>
</protein>
<dbReference type="AlphaFoldDB" id="A0A8J5MSX9"/>
<dbReference type="PANTHER" id="PTHR41153">
    <property type="entry name" value="RE41427P"/>
    <property type="match status" value="1"/>
</dbReference>
<feature type="region of interest" description="Disordered" evidence="1">
    <location>
        <begin position="125"/>
        <end position="145"/>
    </location>
</feature>